<dbReference type="PATRIC" id="fig|1423783.4.peg.2243"/>
<evidence type="ECO:0000256" key="4">
    <source>
        <dbReference type="ARBA" id="ARBA00022741"/>
    </source>
</evidence>
<evidence type="ECO:0000313" key="9">
    <source>
        <dbReference type="Proteomes" id="UP000051922"/>
    </source>
</evidence>
<accession>A0A0R1U877</accession>
<keyword evidence="4" id="KW-0547">Nucleotide-binding</keyword>
<evidence type="ECO:0000256" key="3">
    <source>
        <dbReference type="ARBA" id="ARBA00022475"/>
    </source>
</evidence>
<organism evidence="8 9">
    <name type="scientific">Lacticaseibacillus pantheris DSM 15945 = JCM 12539 = NBRC 106106</name>
    <dbReference type="NCBI Taxonomy" id="1423783"/>
    <lineage>
        <taxon>Bacteria</taxon>
        <taxon>Bacillati</taxon>
        <taxon>Bacillota</taxon>
        <taxon>Bacilli</taxon>
        <taxon>Lactobacillales</taxon>
        <taxon>Lactobacillaceae</taxon>
        <taxon>Lacticaseibacillus</taxon>
    </lineage>
</organism>
<dbReference type="PANTHER" id="PTHR42788">
    <property type="entry name" value="TAURINE IMPORT ATP-BINDING PROTEIN-RELATED"/>
    <property type="match status" value="1"/>
</dbReference>
<comment type="caution">
    <text evidence="8">The sequence shown here is derived from an EMBL/GenBank/DDBJ whole genome shotgun (WGS) entry which is preliminary data.</text>
</comment>
<dbReference type="Pfam" id="PF00005">
    <property type="entry name" value="ABC_tran"/>
    <property type="match status" value="1"/>
</dbReference>
<dbReference type="GO" id="GO:0016887">
    <property type="term" value="F:ATP hydrolysis activity"/>
    <property type="evidence" value="ECO:0007669"/>
    <property type="project" value="InterPro"/>
</dbReference>
<keyword evidence="2" id="KW-0813">Transport</keyword>
<name>A0A0R1U877_9LACO</name>
<keyword evidence="6" id="KW-0472">Membrane</keyword>
<dbReference type="EMBL" id="AZFJ01000017">
    <property type="protein sequence ID" value="KRL87610.1"/>
    <property type="molecule type" value="Genomic_DNA"/>
</dbReference>
<reference evidence="8 9" key="1">
    <citation type="journal article" date="2015" name="Genome Announc.">
        <title>Expanding the biotechnology potential of lactobacilli through comparative genomics of 213 strains and associated genera.</title>
        <authorList>
            <person name="Sun Z."/>
            <person name="Harris H.M."/>
            <person name="McCann A."/>
            <person name="Guo C."/>
            <person name="Argimon S."/>
            <person name="Zhang W."/>
            <person name="Yang X."/>
            <person name="Jeffery I.B."/>
            <person name="Cooney J.C."/>
            <person name="Kagawa T.F."/>
            <person name="Liu W."/>
            <person name="Song Y."/>
            <person name="Salvetti E."/>
            <person name="Wrobel A."/>
            <person name="Rasinkangas P."/>
            <person name="Parkhill J."/>
            <person name="Rea M.C."/>
            <person name="O'Sullivan O."/>
            <person name="Ritari J."/>
            <person name="Douillard F.P."/>
            <person name="Paul Ross R."/>
            <person name="Yang R."/>
            <person name="Briner A.E."/>
            <person name="Felis G.E."/>
            <person name="de Vos W.M."/>
            <person name="Barrangou R."/>
            <person name="Klaenhammer T.R."/>
            <person name="Caufield P.W."/>
            <person name="Cui Y."/>
            <person name="Zhang H."/>
            <person name="O'Toole P.W."/>
        </authorList>
    </citation>
    <scope>NUCLEOTIDE SEQUENCE [LARGE SCALE GENOMIC DNA]</scope>
    <source>
        <strain evidence="8 9">DSM 15945</strain>
    </source>
</reference>
<evidence type="ECO:0000256" key="6">
    <source>
        <dbReference type="ARBA" id="ARBA00023136"/>
    </source>
</evidence>
<dbReference type="InterPro" id="IPR017871">
    <property type="entry name" value="ABC_transporter-like_CS"/>
</dbReference>
<dbReference type="SUPFAM" id="SSF52540">
    <property type="entry name" value="P-loop containing nucleoside triphosphate hydrolases"/>
    <property type="match status" value="1"/>
</dbReference>
<dbReference type="GO" id="GO:0005524">
    <property type="term" value="F:ATP binding"/>
    <property type="evidence" value="ECO:0007669"/>
    <property type="project" value="UniProtKB-KW"/>
</dbReference>
<evidence type="ECO:0000259" key="7">
    <source>
        <dbReference type="PROSITE" id="PS50893"/>
    </source>
</evidence>
<evidence type="ECO:0000256" key="5">
    <source>
        <dbReference type="ARBA" id="ARBA00022840"/>
    </source>
</evidence>
<protein>
    <submittedName>
        <fullName evidence="8">ABC-type uncharacterized transport system, ATPase component</fullName>
    </submittedName>
</protein>
<dbReference type="InterPro" id="IPR027417">
    <property type="entry name" value="P-loop_NTPase"/>
</dbReference>
<dbReference type="Gene3D" id="3.40.50.300">
    <property type="entry name" value="P-loop containing nucleotide triphosphate hydrolases"/>
    <property type="match status" value="1"/>
</dbReference>
<evidence type="ECO:0000313" key="8">
    <source>
        <dbReference type="EMBL" id="KRL87610.1"/>
    </source>
</evidence>
<dbReference type="InterPro" id="IPR003593">
    <property type="entry name" value="AAA+_ATPase"/>
</dbReference>
<evidence type="ECO:0000256" key="1">
    <source>
        <dbReference type="ARBA" id="ARBA00004202"/>
    </source>
</evidence>
<proteinExistence type="predicted"/>
<dbReference type="PROSITE" id="PS00211">
    <property type="entry name" value="ABC_TRANSPORTER_1"/>
    <property type="match status" value="1"/>
</dbReference>
<keyword evidence="5" id="KW-0067">ATP-binding</keyword>
<dbReference type="PROSITE" id="PS50893">
    <property type="entry name" value="ABC_TRANSPORTER_2"/>
    <property type="match status" value="1"/>
</dbReference>
<keyword evidence="3" id="KW-1003">Cell membrane</keyword>
<dbReference type="STRING" id="1423783.FC50_GL002190"/>
<dbReference type="AlphaFoldDB" id="A0A0R1U877"/>
<feature type="domain" description="ABC transporter" evidence="7">
    <location>
        <begin position="9"/>
        <end position="257"/>
    </location>
</feature>
<dbReference type="InterPro" id="IPR050166">
    <property type="entry name" value="ABC_transporter_ATP-bind"/>
</dbReference>
<dbReference type="SMART" id="SM00382">
    <property type="entry name" value="AAA"/>
    <property type="match status" value="1"/>
</dbReference>
<comment type="subcellular location">
    <subcellularLocation>
        <location evidence="1">Cell membrane</location>
        <topology evidence="1">Peripheral membrane protein</topology>
    </subcellularLocation>
</comment>
<gene>
    <name evidence="8" type="ORF">FC50_GL002190</name>
</gene>
<dbReference type="InterPro" id="IPR003439">
    <property type="entry name" value="ABC_transporter-like_ATP-bd"/>
</dbReference>
<keyword evidence="9" id="KW-1185">Reference proteome</keyword>
<evidence type="ECO:0000256" key="2">
    <source>
        <dbReference type="ARBA" id="ARBA00022448"/>
    </source>
</evidence>
<dbReference type="GO" id="GO:0005886">
    <property type="term" value="C:plasma membrane"/>
    <property type="evidence" value="ECO:0007669"/>
    <property type="project" value="UniProtKB-SubCell"/>
</dbReference>
<dbReference type="PANTHER" id="PTHR42788:SF7">
    <property type="entry name" value="NITRATE ABC TRANSPORTER ATP-BINDING PROTEIN"/>
    <property type="match status" value="1"/>
</dbReference>
<sequence>MINMSKAVLEVKHLHQYFEKGTPNENHALKDINLTLNQGDFVAIIGGNGAGKSTLLNSVAGSLPVNYGQVKIDGQDVTYQNVNKRAKLISRVFQDPKQGTATLLTVEENLSLALKRGSWRNFWTRGVKHNERQLFKAKLTSLGLGLEDRLGAEIGLLSGGQRQAVTLLMATILQPSLLLLDEHTAALDPQTSATVMELTDKIVQEQHLTTLMITHNMADALKYGNRLVMLDHGRIVVDIQGDEKAGLTVPDLLELFKQQSGTELTDDAVLLS</sequence>
<dbReference type="Proteomes" id="UP000051922">
    <property type="component" value="Unassembled WGS sequence"/>
</dbReference>